<dbReference type="Gene3D" id="3.30.530.20">
    <property type="match status" value="1"/>
</dbReference>
<dbReference type="SUPFAM" id="SSF55961">
    <property type="entry name" value="Bet v1-like"/>
    <property type="match status" value="1"/>
</dbReference>
<gene>
    <name evidence="1" type="ORF">BJ998_002995</name>
</gene>
<sequence>MTTYGFEHTVTTTATPAAVWARWSDPADWPSWDEGLEKVTLDGEFVVGARGELTVTGQPPLPYVLTEVRPNEGFTDETEMPGGILRFSHRIEPAGDGRWLLTHRLEIDGSDELKAMGPMITEDFPDAVGALARMCE</sequence>
<name>A0A7W9KHA6_9PSEU</name>
<dbReference type="Proteomes" id="UP000585638">
    <property type="component" value="Unassembled WGS sequence"/>
</dbReference>
<dbReference type="AlphaFoldDB" id="A0A7W9KHA6"/>
<organism evidence="1 2">
    <name type="scientific">Kutzneria kofuensis</name>
    <dbReference type="NCBI Taxonomy" id="103725"/>
    <lineage>
        <taxon>Bacteria</taxon>
        <taxon>Bacillati</taxon>
        <taxon>Actinomycetota</taxon>
        <taxon>Actinomycetes</taxon>
        <taxon>Pseudonocardiales</taxon>
        <taxon>Pseudonocardiaceae</taxon>
        <taxon>Kutzneria</taxon>
    </lineage>
</organism>
<dbReference type="Pfam" id="PF10604">
    <property type="entry name" value="Polyketide_cyc2"/>
    <property type="match status" value="1"/>
</dbReference>
<proteinExistence type="predicted"/>
<keyword evidence="2" id="KW-1185">Reference proteome</keyword>
<comment type="caution">
    <text evidence="1">The sequence shown here is derived from an EMBL/GenBank/DDBJ whole genome shotgun (WGS) entry which is preliminary data.</text>
</comment>
<dbReference type="EMBL" id="JACHIR010000001">
    <property type="protein sequence ID" value="MBB5891799.1"/>
    <property type="molecule type" value="Genomic_DNA"/>
</dbReference>
<reference evidence="1 2" key="1">
    <citation type="submission" date="2020-08" db="EMBL/GenBank/DDBJ databases">
        <title>Sequencing the genomes of 1000 actinobacteria strains.</title>
        <authorList>
            <person name="Klenk H.-P."/>
        </authorList>
    </citation>
    <scope>NUCLEOTIDE SEQUENCE [LARGE SCALE GENOMIC DNA]</scope>
    <source>
        <strain evidence="1 2">DSM 43851</strain>
    </source>
</reference>
<dbReference type="InterPro" id="IPR023393">
    <property type="entry name" value="START-like_dom_sf"/>
</dbReference>
<dbReference type="RefSeq" id="WP_184862163.1">
    <property type="nucleotide sequence ID" value="NZ_BAAAWY010000007.1"/>
</dbReference>
<protein>
    <submittedName>
        <fullName evidence="1">Uncharacterized protein YndB with AHSA1/START domain</fullName>
    </submittedName>
</protein>
<evidence type="ECO:0000313" key="1">
    <source>
        <dbReference type="EMBL" id="MBB5891799.1"/>
    </source>
</evidence>
<accession>A0A7W9KHA6</accession>
<evidence type="ECO:0000313" key="2">
    <source>
        <dbReference type="Proteomes" id="UP000585638"/>
    </source>
</evidence>
<dbReference type="InterPro" id="IPR019587">
    <property type="entry name" value="Polyketide_cyclase/dehydratase"/>
</dbReference>